<proteinExistence type="predicted"/>
<keyword evidence="3" id="KW-1185">Reference proteome</keyword>
<accession>D6SRD6</accession>
<name>D6SRD6_9BACT</name>
<feature type="coiled-coil region" evidence="1">
    <location>
        <begin position="9"/>
        <end position="36"/>
    </location>
</feature>
<keyword evidence="1" id="KW-0175">Coiled coil</keyword>
<sequence length="86" mass="10290">MNIFKNQENGSVSREIERLDAELEEIRQQKDMCLKRKKTLMSEEKPSEGVFFNDEIHSMQMEALRLEVEAETRRKKINRLRLGYES</sequence>
<evidence type="ECO:0000313" key="2">
    <source>
        <dbReference type="EMBL" id="EFI33252.1"/>
    </source>
</evidence>
<dbReference type="EMBL" id="ACJN02000003">
    <property type="protein sequence ID" value="EFI33252.1"/>
    <property type="molecule type" value="Genomic_DNA"/>
</dbReference>
<gene>
    <name evidence="2" type="ORF">Dthio_PD0578</name>
</gene>
<dbReference type="RefSeq" id="WP_008870610.1">
    <property type="nucleotide sequence ID" value="NZ_ACJN02000003.1"/>
</dbReference>
<organism evidence="2 3">
    <name type="scientific">Desulfonatronospira thiodismutans ASO3-1</name>
    <dbReference type="NCBI Taxonomy" id="555779"/>
    <lineage>
        <taxon>Bacteria</taxon>
        <taxon>Pseudomonadati</taxon>
        <taxon>Thermodesulfobacteriota</taxon>
        <taxon>Desulfovibrionia</taxon>
        <taxon>Desulfovibrionales</taxon>
        <taxon>Desulfonatronovibrionaceae</taxon>
        <taxon>Desulfonatronospira</taxon>
    </lineage>
</organism>
<comment type="caution">
    <text evidence="2">The sequence shown here is derived from an EMBL/GenBank/DDBJ whole genome shotgun (WGS) entry which is preliminary data.</text>
</comment>
<dbReference type="Proteomes" id="UP000005496">
    <property type="component" value="Unassembled WGS sequence"/>
</dbReference>
<dbReference type="OrthoDB" id="5459991at2"/>
<protein>
    <submittedName>
        <fullName evidence="2">Uncharacterized protein</fullName>
    </submittedName>
</protein>
<dbReference type="AlphaFoldDB" id="D6SRD6"/>
<evidence type="ECO:0000256" key="1">
    <source>
        <dbReference type="SAM" id="Coils"/>
    </source>
</evidence>
<evidence type="ECO:0000313" key="3">
    <source>
        <dbReference type="Proteomes" id="UP000005496"/>
    </source>
</evidence>
<reference evidence="2" key="1">
    <citation type="submission" date="2010-05" db="EMBL/GenBank/DDBJ databases">
        <title>The draft genome of Desulfonatronospira thiodismutans ASO3-1.</title>
        <authorList>
            <consortium name="US DOE Joint Genome Institute (JGI-PGF)"/>
            <person name="Lucas S."/>
            <person name="Copeland A."/>
            <person name="Lapidus A."/>
            <person name="Cheng J.-F."/>
            <person name="Bruce D."/>
            <person name="Goodwin L."/>
            <person name="Pitluck S."/>
            <person name="Chertkov O."/>
            <person name="Brettin T."/>
            <person name="Detter J.C."/>
            <person name="Han C."/>
            <person name="Land M.L."/>
            <person name="Hauser L."/>
            <person name="Kyrpides N."/>
            <person name="Mikhailova N."/>
            <person name="Muyzer G."/>
            <person name="Woyke T."/>
        </authorList>
    </citation>
    <scope>NUCLEOTIDE SEQUENCE [LARGE SCALE GENOMIC DNA]</scope>
    <source>
        <strain evidence="2">ASO3-1</strain>
    </source>
</reference>